<gene>
    <name evidence="1" type="ORF">METZ01_LOCUS503902</name>
</gene>
<feature type="non-terminal residue" evidence="1">
    <location>
        <position position="61"/>
    </location>
</feature>
<organism evidence="1">
    <name type="scientific">marine metagenome</name>
    <dbReference type="NCBI Taxonomy" id="408172"/>
    <lineage>
        <taxon>unclassified sequences</taxon>
        <taxon>metagenomes</taxon>
        <taxon>ecological metagenomes</taxon>
    </lineage>
</organism>
<reference evidence="1" key="1">
    <citation type="submission" date="2018-05" db="EMBL/GenBank/DDBJ databases">
        <authorList>
            <person name="Lanie J.A."/>
            <person name="Ng W.-L."/>
            <person name="Kazmierczak K.M."/>
            <person name="Andrzejewski T.M."/>
            <person name="Davidsen T.M."/>
            <person name="Wayne K.J."/>
            <person name="Tettelin H."/>
            <person name="Glass J.I."/>
            <person name="Rusch D."/>
            <person name="Podicherti R."/>
            <person name="Tsui H.-C.T."/>
            <person name="Winkler M.E."/>
        </authorList>
    </citation>
    <scope>NUCLEOTIDE SEQUENCE</scope>
</reference>
<dbReference type="AlphaFoldDB" id="A0A383E4M4"/>
<protein>
    <submittedName>
        <fullName evidence="1">Uncharacterized protein</fullName>
    </submittedName>
</protein>
<proteinExistence type="predicted"/>
<sequence length="61" mass="6732">MIGMHNKYIALVLGIALGTPTFASDLGKEQRWREQVADSIMDGEEVDVMVDGRGVFGIYTE</sequence>
<accession>A0A383E4M4</accession>
<dbReference type="EMBL" id="UINC01222315">
    <property type="protein sequence ID" value="SVE51048.1"/>
    <property type="molecule type" value="Genomic_DNA"/>
</dbReference>
<name>A0A383E4M4_9ZZZZ</name>
<evidence type="ECO:0000313" key="1">
    <source>
        <dbReference type="EMBL" id="SVE51048.1"/>
    </source>
</evidence>